<dbReference type="RefSeq" id="WP_226371364.1">
    <property type="nucleotide sequence ID" value="NZ_JAGIKX010000023.1"/>
</dbReference>
<protein>
    <submittedName>
        <fullName evidence="2">Ubiquinone/menaquinone biosynthesis C-methylase UbiE</fullName>
    </submittedName>
</protein>
<accession>A0ABS4S9T9</accession>
<dbReference type="Proteomes" id="UP001519294">
    <property type="component" value="Unassembled WGS sequence"/>
</dbReference>
<evidence type="ECO:0000259" key="1">
    <source>
        <dbReference type="Pfam" id="PF08241"/>
    </source>
</evidence>
<dbReference type="Gene3D" id="3.40.50.150">
    <property type="entry name" value="Vaccinia Virus protein VP39"/>
    <property type="match status" value="1"/>
</dbReference>
<dbReference type="PANTHER" id="PTHR43861:SF1">
    <property type="entry name" value="TRANS-ACONITATE 2-METHYLTRANSFERASE"/>
    <property type="match status" value="1"/>
</dbReference>
<feature type="domain" description="Methyltransferase type 11" evidence="1">
    <location>
        <begin position="54"/>
        <end position="146"/>
    </location>
</feature>
<organism evidence="2 3">
    <name type="scientific">Virgibacillus alimentarius</name>
    <dbReference type="NCBI Taxonomy" id="698769"/>
    <lineage>
        <taxon>Bacteria</taxon>
        <taxon>Bacillati</taxon>
        <taxon>Bacillota</taxon>
        <taxon>Bacilli</taxon>
        <taxon>Bacillales</taxon>
        <taxon>Bacillaceae</taxon>
        <taxon>Virgibacillus</taxon>
    </lineage>
</organism>
<reference evidence="2 3" key="1">
    <citation type="submission" date="2021-03" db="EMBL/GenBank/DDBJ databases">
        <title>Genomic Encyclopedia of Type Strains, Phase IV (KMG-IV): sequencing the most valuable type-strain genomes for metagenomic binning, comparative biology and taxonomic classification.</title>
        <authorList>
            <person name="Goeker M."/>
        </authorList>
    </citation>
    <scope>NUCLEOTIDE SEQUENCE [LARGE SCALE GENOMIC DNA]</scope>
    <source>
        <strain evidence="2 3">DSM 25790</strain>
    </source>
</reference>
<evidence type="ECO:0000313" key="3">
    <source>
        <dbReference type="Proteomes" id="UP001519294"/>
    </source>
</evidence>
<proteinExistence type="predicted"/>
<dbReference type="SUPFAM" id="SSF53335">
    <property type="entry name" value="S-adenosyl-L-methionine-dependent methyltransferases"/>
    <property type="match status" value="1"/>
</dbReference>
<dbReference type="InterPro" id="IPR029063">
    <property type="entry name" value="SAM-dependent_MTases_sf"/>
</dbReference>
<keyword evidence="2" id="KW-0830">Ubiquinone</keyword>
<gene>
    <name evidence="2" type="ORF">J2Z81_002253</name>
</gene>
<name>A0ABS4S9T9_9BACI</name>
<dbReference type="Pfam" id="PF08241">
    <property type="entry name" value="Methyltransf_11"/>
    <property type="match status" value="1"/>
</dbReference>
<comment type="caution">
    <text evidence="2">The sequence shown here is derived from an EMBL/GenBank/DDBJ whole genome shotgun (WGS) entry which is preliminary data.</text>
</comment>
<sequence>MKSTFDWQKESQTQWDNQAISWSERSSSLWKSGNRKDIIAFIEKHFEKGSKMYDIGCGDGYASYQLHHAGFDVTGIDISRKMIALAKEKYAQEKIPFLQGDLIELPLENNSCDGLMAINALEWIEVPAKGISELERVVKKGGFMCIAVLGPTAGPRAKSFPRLHGHKAVCNTMMPWEFQQLVAEYNLEYVDGFGVYKKGVEMKQIQHLPLELKQALSFMWVFMLRKAGDAS</sequence>
<dbReference type="CDD" id="cd02440">
    <property type="entry name" value="AdoMet_MTases"/>
    <property type="match status" value="1"/>
</dbReference>
<dbReference type="InterPro" id="IPR013216">
    <property type="entry name" value="Methyltransf_11"/>
</dbReference>
<keyword evidence="3" id="KW-1185">Reference proteome</keyword>
<dbReference type="PANTHER" id="PTHR43861">
    <property type="entry name" value="TRANS-ACONITATE 2-METHYLTRANSFERASE-RELATED"/>
    <property type="match status" value="1"/>
</dbReference>
<dbReference type="EMBL" id="JAGIKX010000023">
    <property type="protein sequence ID" value="MBP2258282.1"/>
    <property type="molecule type" value="Genomic_DNA"/>
</dbReference>
<evidence type="ECO:0000313" key="2">
    <source>
        <dbReference type="EMBL" id="MBP2258282.1"/>
    </source>
</evidence>